<proteinExistence type="predicted"/>
<evidence type="ECO:0000313" key="2">
    <source>
        <dbReference type="Proteomes" id="UP000758155"/>
    </source>
</evidence>
<sequence>MSAPTPTPVDPNSFAALCDGVETAMASQPPRPSGSVLRARRRALFGLQLRTSSAGNIFLDLYSADGLSITFRSLADLRRVAGEVADLALNSPAEITFPQIIELNFAWCIGAPGQQRDIHFAFALLTQLMATPSTSRLQPGPNDLLACAFTRMCRRLTPDYDINFATDRALRDISTTPIFKHPKVFMMPIKMERTHSNGDVEQAWWPWQVCTNCMAVRAKGRCSKWHEAMTRAGQQPLRVYIVKPGQKSPYDAPYAWFTDVRDDFMAKDLGYYSLLL</sequence>
<gene>
    <name evidence="1" type="ORF">E8E12_000127</name>
</gene>
<dbReference type="AlphaFoldDB" id="A0A9P4WFV0"/>
<comment type="caution">
    <text evidence="1">The sequence shown here is derived from an EMBL/GenBank/DDBJ whole genome shotgun (WGS) entry which is preliminary data.</text>
</comment>
<keyword evidence="2" id="KW-1185">Reference proteome</keyword>
<dbReference type="EMBL" id="SWKV01000181">
    <property type="protein sequence ID" value="KAF3031207.1"/>
    <property type="molecule type" value="Genomic_DNA"/>
</dbReference>
<dbReference type="Proteomes" id="UP000758155">
    <property type="component" value="Unassembled WGS sequence"/>
</dbReference>
<accession>A0A9P4WFV0</accession>
<organism evidence="1 2">
    <name type="scientific">Didymella heteroderae</name>
    <dbReference type="NCBI Taxonomy" id="1769908"/>
    <lineage>
        <taxon>Eukaryota</taxon>
        <taxon>Fungi</taxon>
        <taxon>Dikarya</taxon>
        <taxon>Ascomycota</taxon>
        <taxon>Pezizomycotina</taxon>
        <taxon>Dothideomycetes</taxon>
        <taxon>Pleosporomycetidae</taxon>
        <taxon>Pleosporales</taxon>
        <taxon>Pleosporineae</taxon>
        <taxon>Didymellaceae</taxon>
        <taxon>Didymella</taxon>
    </lineage>
</organism>
<evidence type="ECO:0000313" key="1">
    <source>
        <dbReference type="EMBL" id="KAF3031207.1"/>
    </source>
</evidence>
<name>A0A9P4WFV0_9PLEO</name>
<dbReference type="OrthoDB" id="3770257at2759"/>
<protein>
    <submittedName>
        <fullName evidence="1">Uncharacterized protein</fullName>
    </submittedName>
</protein>
<reference evidence="1" key="1">
    <citation type="submission" date="2019-04" db="EMBL/GenBank/DDBJ databases">
        <title>Sequencing of skin fungus with MAO and IRED activity.</title>
        <authorList>
            <person name="Marsaioli A.J."/>
            <person name="Bonatto J.M.C."/>
            <person name="Reis Junior O."/>
        </authorList>
    </citation>
    <scope>NUCLEOTIDE SEQUENCE</scope>
    <source>
        <strain evidence="1">28M1</strain>
    </source>
</reference>